<keyword evidence="4" id="KW-0378">Hydrolase</keyword>
<dbReference type="GO" id="GO:0070008">
    <property type="term" value="F:serine-type exopeptidase activity"/>
    <property type="evidence" value="ECO:0007669"/>
    <property type="project" value="InterPro"/>
</dbReference>
<accession>E3M621</accession>
<keyword evidence="5" id="KW-0325">Glycoprotein</keyword>
<dbReference type="Gene3D" id="3.40.50.1820">
    <property type="entry name" value="alpha/beta hydrolase"/>
    <property type="match status" value="1"/>
</dbReference>
<dbReference type="PANTHER" id="PTHR11010">
    <property type="entry name" value="PROTEASE S28 PRO-X CARBOXYPEPTIDASE-RELATED"/>
    <property type="match status" value="1"/>
</dbReference>
<dbReference type="GO" id="GO:0006508">
    <property type="term" value="P:proteolysis"/>
    <property type="evidence" value="ECO:0007669"/>
    <property type="project" value="UniProtKB-KW"/>
</dbReference>
<dbReference type="FunCoup" id="E3M621">
    <property type="interactions" value="146"/>
</dbReference>
<dbReference type="GO" id="GO:0008239">
    <property type="term" value="F:dipeptidyl-peptidase activity"/>
    <property type="evidence" value="ECO:0007669"/>
    <property type="project" value="TreeGrafter"/>
</dbReference>
<keyword evidence="2" id="KW-0645">Protease</keyword>
<keyword evidence="3 6" id="KW-0732">Signal</keyword>
<sequence length="794" mass="88386">MSRVLCLLAVVVGLVLCHVSPPMVNGRPREGLVASASDPEGPVSEDKYMVYSEIDQVVDHFSNTTSATWRQRYQYNSKFYNKTVGYVFLMLGGEGSINATNGDKWVRHEAETMMVWAAEFGAGAFQVEHRFYGSKGFSPIGDQTTESLKLLTIDQALADIKEFINQMNALYFPLDKPIWITFGGSYPGSLSAWFRETYPEMTAGAVSSSSAVHVFVDYYGYAINTEKTYRTVSDSCGDVIKTAFQQMQKKAYNGPDSRELLKKTFNLCDSFDENNLSKSIQFFFQNVYGYFQGINQYTGDNRNNATRSGLGVPGACNILNNATLGDEITRVVAVMDWYDSWGSPGCRPNSYTSFIKYYSDTTMPDDDRISTRSWIWQTCTELGYYQTTDGGNGGIFGSTVPLDFFADQCIDLFGPEYTLDNTFKLIDQVRTKYGGADAYRGTNVCFPNGSFDPWQDLGHKATNTNNNVDSWLIDGTAHCADMYPARDSDKQSLKDARRRIHDQLSRWLSDAQAIRQGNSVVSSPLFGMKFAILLAAVCSVALAQNPGTDNCVSAQFAACNSRLSDFWRVDTSTAWKDLGTLDRITQSLLLTPYTIDSWINVCNGFSSFYGCLGQVQIRNCLGTVGLVGSGLALSDAYAYQGFMADWDFKCGVGFWTMYERQVLTTCIESTYVNYQQETAAALQTYTTATTQDPNNACKYAQNLMNAWQTTFQKGPCRTVNPAQAGWFGCQSAREWSNAQFKHCKHTTTCASPATVDPITRVNAETGKTEYQTLPFYEIVNEKAVIAQEAAWISE</sequence>
<proteinExistence type="inferred from homology"/>
<dbReference type="Pfam" id="PF05577">
    <property type="entry name" value="Peptidase_S28"/>
    <property type="match status" value="1"/>
</dbReference>
<dbReference type="Gene3D" id="1.20.120.980">
    <property type="entry name" value="Serine carboxypeptidase S28, SKS domain"/>
    <property type="match status" value="1"/>
</dbReference>
<dbReference type="OrthoDB" id="1735038at2759"/>
<evidence type="ECO:0000256" key="1">
    <source>
        <dbReference type="ARBA" id="ARBA00011079"/>
    </source>
</evidence>
<evidence type="ECO:0000313" key="7">
    <source>
        <dbReference type="EMBL" id="EFO92888.1"/>
    </source>
</evidence>
<dbReference type="InterPro" id="IPR008758">
    <property type="entry name" value="Peptidase_S28"/>
</dbReference>
<evidence type="ECO:0000256" key="6">
    <source>
        <dbReference type="SAM" id="SignalP"/>
    </source>
</evidence>
<evidence type="ECO:0000256" key="4">
    <source>
        <dbReference type="ARBA" id="ARBA00022801"/>
    </source>
</evidence>
<dbReference type="PANTHER" id="PTHR11010:SF34">
    <property type="entry name" value="SERINE PROTEASE F56F10.1-RELATED"/>
    <property type="match status" value="1"/>
</dbReference>
<dbReference type="HOGENOM" id="CLU_353827_0_0_1"/>
<evidence type="ECO:0000256" key="5">
    <source>
        <dbReference type="ARBA" id="ARBA00023180"/>
    </source>
</evidence>
<dbReference type="InterPro" id="IPR029058">
    <property type="entry name" value="AB_hydrolase_fold"/>
</dbReference>
<keyword evidence="8" id="KW-1185">Reference proteome</keyword>
<dbReference type="eggNOG" id="KOG2182">
    <property type="taxonomic scope" value="Eukaryota"/>
</dbReference>
<dbReference type="InterPro" id="IPR042269">
    <property type="entry name" value="Ser_carbopepase_S28_SKS"/>
</dbReference>
<protein>
    <submittedName>
        <fullName evidence="7">Uncharacterized protein</fullName>
    </submittedName>
</protein>
<feature type="signal peptide" evidence="6">
    <location>
        <begin position="1"/>
        <end position="17"/>
    </location>
</feature>
<dbReference type="InParanoid" id="E3M621"/>
<dbReference type="SUPFAM" id="SSF53474">
    <property type="entry name" value="alpha/beta-Hydrolases"/>
    <property type="match status" value="1"/>
</dbReference>
<evidence type="ECO:0000313" key="8">
    <source>
        <dbReference type="Proteomes" id="UP000008281"/>
    </source>
</evidence>
<dbReference type="Proteomes" id="UP000008281">
    <property type="component" value="Unassembled WGS sequence"/>
</dbReference>
<dbReference type="EMBL" id="DS268426">
    <property type="protein sequence ID" value="EFO92888.1"/>
    <property type="molecule type" value="Genomic_DNA"/>
</dbReference>
<name>E3M621_CAERE</name>
<dbReference type="ESTHER" id="caere-e3m621">
    <property type="family name" value="Prolylcarboxypeptidase"/>
</dbReference>
<evidence type="ECO:0000256" key="2">
    <source>
        <dbReference type="ARBA" id="ARBA00022670"/>
    </source>
</evidence>
<reference evidence="7" key="1">
    <citation type="submission" date="2007-07" db="EMBL/GenBank/DDBJ databases">
        <title>PCAP assembly of the Caenorhabditis remanei genome.</title>
        <authorList>
            <consortium name="The Caenorhabditis remanei Sequencing Consortium"/>
            <person name="Wilson R.K."/>
        </authorList>
    </citation>
    <scope>NUCLEOTIDE SEQUENCE [LARGE SCALE GENOMIC DNA]</scope>
    <source>
        <strain evidence="7">PB4641</strain>
    </source>
</reference>
<organism evidence="8">
    <name type="scientific">Caenorhabditis remanei</name>
    <name type="common">Caenorhabditis vulgaris</name>
    <dbReference type="NCBI Taxonomy" id="31234"/>
    <lineage>
        <taxon>Eukaryota</taxon>
        <taxon>Metazoa</taxon>
        <taxon>Ecdysozoa</taxon>
        <taxon>Nematoda</taxon>
        <taxon>Chromadorea</taxon>
        <taxon>Rhabditida</taxon>
        <taxon>Rhabditina</taxon>
        <taxon>Rhabditomorpha</taxon>
        <taxon>Rhabditoidea</taxon>
        <taxon>Rhabditidae</taxon>
        <taxon>Peloderinae</taxon>
        <taxon>Caenorhabditis</taxon>
    </lineage>
</organism>
<dbReference type="AlphaFoldDB" id="E3M621"/>
<evidence type="ECO:0000256" key="3">
    <source>
        <dbReference type="ARBA" id="ARBA00022729"/>
    </source>
</evidence>
<gene>
    <name evidence="7" type="ORF">CRE_10077</name>
</gene>
<feature type="chain" id="PRO_5003176190" evidence="6">
    <location>
        <begin position="18"/>
        <end position="794"/>
    </location>
</feature>
<comment type="similarity">
    <text evidence="1">Belongs to the peptidase S28 family.</text>
</comment>